<proteinExistence type="predicted"/>
<evidence type="ECO:0000313" key="2">
    <source>
        <dbReference type="Proteomes" id="UP000017127"/>
    </source>
</evidence>
<accession>U7QG16</accession>
<keyword evidence="2" id="KW-1185">Reference proteome</keyword>
<evidence type="ECO:0000313" key="1">
    <source>
        <dbReference type="EMBL" id="ERT06227.1"/>
    </source>
</evidence>
<dbReference type="Proteomes" id="UP000017127">
    <property type="component" value="Unassembled WGS sequence"/>
</dbReference>
<protein>
    <submittedName>
        <fullName evidence="1">Uncharacterized protein</fullName>
    </submittedName>
</protein>
<dbReference type="AlphaFoldDB" id="U7QG16"/>
<dbReference type="EMBL" id="AUZM01000040">
    <property type="protein sequence ID" value="ERT06227.1"/>
    <property type="molecule type" value="Genomic_DNA"/>
</dbReference>
<organism evidence="1 2">
    <name type="scientific">Lyngbya aestuarii BL J</name>
    <dbReference type="NCBI Taxonomy" id="1348334"/>
    <lineage>
        <taxon>Bacteria</taxon>
        <taxon>Bacillati</taxon>
        <taxon>Cyanobacteriota</taxon>
        <taxon>Cyanophyceae</taxon>
        <taxon>Oscillatoriophycideae</taxon>
        <taxon>Oscillatoriales</taxon>
        <taxon>Microcoleaceae</taxon>
        <taxon>Lyngbya</taxon>
    </lineage>
</organism>
<sequence>MPKKIHQLSALKTLNFNCQKREMGRAEFLRIQGQSSKSNLGNPVARVQPCRIN</sequence>
<reference evidence="1 2" key="1">
    <citation type="journal article" date="2013" name="Front. Microbiol.">
        <title>Comparative genomic analyses of the cyanobacterium, Lyngbya aestuarii BL J, a powerful hydrogen producer.</title>
        <authorList>
            <person name="Kothari A."/>
            <person name="Vaughn M."/>
            <person name="Garcia-Pichel F."/>
        </authorList>
    </citation>
    <scope>NUCLEOTIDE SEQUENCE [LARGE SCALE GENOMIC DNA]</scope>
    <source>
        <strain evidence="1 2">BL J</strain>
    </source>
</reference>
<gene>
    <name evidence="1" type="ORF">M595_3815</name>
</gene>
<comment type="caution">
    <text evidence="1">The sequence shown here is derived from an EMBL/GenBank/DDBJ whole genome shotgun (WGS) entry which is preliminary data.</text>
</comment>
<name>U7QG16_9CYAN</name>